<feature type="domain" description="Flotillin C-terminal" evidence="1">
    <location>
        <begin position="4"/>
        <end position="47"/>
    </location>
</feature>
<dbReference type="EMBL" id="CP077262">
    <property type="protein sequence ID" value="QXA47086.1"/>
    <property type="molecule type" value="Genomic_DNA"/>
</dbReference>
<dbReference type="Proteomes" id="UP000683579">
    <property type="component" value="Chromosome"/>
</dbReference>
<reference evidence="2 4" key="1">
    <citation type="submission" date="2018-08" db="EMBL/GenBank/DDBJ databases">
        <title>Complete genomic analysis of a Citrobacter pasteurii isolated from cockles (Cerastoderma edule) containing a new chromosomic qnrB allele.</title>
        <authorList>
            <person name="Rodrigues A."/>
            <person name="Baptista T."/>
            <person name="Quesada A."/>
            <person name="Campos M.J."/>
        </authorList>
    </citation>
    <scope>NUCLEOTIDE SEQUENCE [LARGE SCALE GENOMIC DNA]</scope>
    <source>
        <strain evidence="2 4">BA18</strain>
    </source>
</reference>
<dbReference type="AlphaFoldDB" id="A0A6N6K439"/>
<evidence type="ECO:0000313" key="2">
    <source>
        <dbReference type="EMBL" id="KAA1278223.1"/>
    </source>
</evidence>
<dbReference type="Proteomes" id="UP000468420">
    <property type="component" value="Unassembled WGS sequence"/>
</dbReference>
<evidence type="ECO:0000313" key="3">
    <source>
        <dbReference type="EMBL" id="QXA47086.1"/>
    </source>
</evidence>
<accession>A0A6N6K439</accession>
<protein>
    <recommendedName>
        <fullName evidence="1">Flotillin C-terminal domain-containing protein</fullName>
    </recommendedName>
</protein>
<evidence type="ECO:0000313" key="5">
    <source>
        <dbReference type="Proteomes" id="UP000683579"/>
    </source>
</evidence>
<evidence type="ECO:0000259" key="1">
    <source>
        <dbReference type="Pfam" id="PF15975"/>
    </source>
</evidence>
<dbReference type="Pfam" id="PF15975">
    <property type="entry name" value="Flot"/>
    <property type="match status" value="1"/>
</dbReference>
<dbReference type="InterPro" id="IPR031905">
    <property type="entry name" value="Flotillin_C"/>
</dbReference>
<gene>
    <name evidence="2" type="ORF">DXF85_10925</name>
    <name evidence="3" type="ORF">I6L54_04665</name>
</gene>
<sequence length="71" mass="7091">MMSGGAVGEVSAGNVSGGNLAEQALSAVLAYRTQAPLIDSLLNEIGLSGGSLNALTTTTVDVNPQTTVKEE</sequence>
<proteinExistence type="predicted"/>
<organism evidence="2 4">
    <name type="scientific">Citrobacter pasteurii</name>
    <dbReference type="NCBI Taxonomy" id="1563222"/>
    <lineage>
        <taxon>Bacteria</taxon>
        <taxon>Pseudomonadati</taxon>
        <taxon>Pseudomonadota</taxon>
        <taxon>Gammaproteobacteria</taxon>
        <taxon>Enterobacterales</taxon>
        <taxon>Enterobacteriaceae</taxon>
        <taxon>Citrobacter</taxon>
    </lineage>
</organism>
<reference evidence="3 5" key="2">
    <citation type="submission" date="2021-06" db="EMBL/GenBank/DDBJ databases">
        <title>FDA dAtabase for Regulatory Grade micrObial Sequences (FDA-ARGOS): Supporting development and validation of Infectious Disease Dx tests.</title>
        <authorList>
            <person name="Sproer C."/>
            <person name="Gronow S."/>
            <person name="Severitt S."/>
            <person name="Schroder I."/>
            <person name="Tallon L."/>
            <person name="Sadzewicz L."/>
            <person name="Zhao X."/>
            <person name="Boylan J."/>
            <person name="Ott S."/>
            <person name="Bowen H."/>
            <person name="Vavikolanu K."/>
            <person name="Mehta A."/>
            <person name="Aluvathingal J."/>
            <person name="Nadendla S."/>
            <person name="Lowell S."/>
            <person name="Myers T."/>
            <person name="Yan Y."/>
        </authorList>
    </citation>
    <scope>NUCLEOTIDE SEQUENCE [LARGE SCALE GENOMIC DNA]</scope>
    <source>
        <strain evidence="3 5">FDAARGOS 1424</strain>
    </source>
</reference>
<name>A0A6N6K439_9ENTR</name>
<keyword evidence="5" id="KW-1185">Reference proteome</keyword>
<dbReference type="EMBL" id="QRDC01000007">
    <property type="protein sequence ID" value="KAA1278223.1"/>
    <property type="molecule type" value="Genomic_DNA"/>
</dbReference>
<evidence type="ECO:0000313" key="4">
    <source>
        <dbReference type="Proteomes" id="UP000468420"/>
    </source>
</evidence>